<dbReference type="RefSeq" id="WP_022600947.1">
    <property type="nucleotide sequence ID" value="NZ_KI440790.1"/>
</dbReference>
<feature type="transmembrane region" description="Helical" evidence="7">
    <location>
        <begin position="100"/>
        <end position="123"/>
    </location>
</feature>
<feature type="transmembrane region" description="Helical" evidence="7">
    <location>
        <begin position="178"/>
        <end position="200"/>
    </location>
</feature>
<protein>
    <submittedName>
        <fullName evidence="11">CNT family concentrative nucleoside transporter</fullName>
    </submittedName>
</protein>
<name>A0A495VJG0_9BACT</name>
<feature type="domain" description="Concentrative nucleoside transporter C-terminal" evidence="9">
    <location>
        <begin position="215"/>
        <end position="435"/>
    </location>
</feature>
<feature type="transmembrane region" description="Helical" evidence="7">
    <location>
        <begin position="315"/>
        <end position="334"/>
    </location>
</feature>
<dbReference type="EMBL" id="RBXN01000011">
    <property type="protein sequence ID" value="RKT49392.1"/>
    <property type="molecule type" value="Genomic_DNA"/>
</dbReference>
<evidence type="ECO:0000256" key="3">
    <source>
        <dbReference type="ARBA" id="ARBA00022475"/>
    </source>
</evidence>
<evidence type="ECO:0000313" key="11">
    <source>
        <dbReference type="EMBL" id="RKT49392.1"/>
    </source>
</evidence>
<dbReference type="AlphaFoldDB" id="A0A495VJG0"/>
<dbReference type="GO" id="GO:0005337">
    <property type="term" value="F:nucleoside transmembrane transporter activity"/>
    <property type="evidence" value="ECO:0007669"/>
    <property type="project" value="InterPro"/>
</dbReference>
<evidence type="ECO:0000259" key="10">
    <source>
        <dbReference type="Pfam" id="PF07670"/>
    </source>
</evidence>
<dbReference type="Proteomes" id="UP000269493">
    <property type="component" value="Unassembled WGS sequence"/>
</dbReference>
<evidence type="ECO:0000259" key="8">
    <source>
        <dbReference type="Pfam" id="PF01773"/>
    </source>
</evidence>
<gene>
    <name evidence="11" type="ORF">BC742_2589</name>
</gene>
<dbReference type="InterPro" id="IPR008276">
    <property type="entry name" value="C_nuclsd_transpt"/>
</dbReference>
<feature type="transmembrane region" description="Helical" evidence="7">
    <location>
        <begin position="212"/>
        <end position="235"/>
    </location>
</feature>
<comment type="caution">
    <text evidence="11">The sequence shown here is derived from an EMBL/GenBank/DDBJ whole genome shotgun (WGS) entry which is preliminary data.</text>
</comment>
<reference evidence="11 12" key="1">
    <citation type="submission" date="2018-10" db="EMBL/GenBank/DDBJ databases">
        <title>Genomic Encyclopedia of Archaeal and Bacterial Type Strains, Phase II (KMG-II): from individual species to whole genera.</title>
        <authorList>
            <person name="Goeker M."/>
        </authorList>
    </citation>
    <scope>NUCLEOTIDE SEQUENCE [LARGE SCALE GENOMIC DNA]</scope>
    <source>
        <strain evidence="11 12">NSB1</strain>
    </source>
</reference>
<dbReference type="Pfam" id="PF07670">
    <property type="entry name" value="Gate"/>
    <property type="match status" value="1"/>
</dbReference>
<dbReference type="PANTHER" id="PTHR10590:SF4">
    <property type="entry name" value="SOLUTE CARRIER FAMILY 28 MEMBER 3"/>
    <property type="match status" value="1"/>
</dbReference>
<sequence length="439" mass="47633">MYITPAQGLTLTSVLRGILGICVLLFIAWLLSKDRKKIDWKIVVTGLSLQILLAFGMLYIPALQIFFEFLGKIFVKILEFTRQGTAFLAGGLLDTSKVGYIFIFQVLPTLIFFSALISLLYYLNIIQRIVQGVGWCIRKIFRLSGSEGLTVAGNIFLGMCEAPILVKRYLPFMNRSEMFLVMSVGMATISGGVMAAYIGMLGGDDPTARLQFAKYLISASVMAAPGAIVFSKIIIPQTEPLSHIEVSIPRDKAGKNILDAISNGAIEGLKLAVTVAALLLVFIAMVALLNYLLGDLIGHYTGLNRWLSEMAEHPVIFNFQTLIGWIFTPIAWIMGVCNADTGYVGSLLGTKIVLNEFVAYADLNILKNAGTFIQEKSIIIATFALCGFANISSIGMQIGGIGVLAPDQRKTLTRYGFLAMICGTLASCMSATIVGMIIG</sequence>
<feature type="transmembrane region" description="Helical" evidence="7">
    <location>
        <begin position="378"/>
        <end position="405"/>
    </location>
</feature>
<dbReference type="Pfam" id="PF07662">
    <property type="entry name" value="Nucleos_tra2_C"/>
    <property type="match status" value="1"/>
</dbReference>
<evidence type="ECO:0000256" key="5">
    <source>
        <dbReference type="ARBA" id="ARBA00022989"/>
    </source>
</evidence>
<evidence type="ECO:0000256" key="4">
    <source>
        <dbReference type="ARBA" id="ARBA00022692"/>
    </source>
</evidence>
<feature type="transmembrane region" description="Helical" evidence="7">
    <location>
        <begin position="43"/>
        <end position="67"/>
    </location>
</feature>
<keyword evidence="3" id="KW-1003">Cell membrane</keyword>
<evidence type="ECO:0000256" key="7">
    <source>
        <dbReference type="SAM" id="Phobius"/>
    </source>
</evidence>
<dbReference type="InterPro" id="IPR011642">
    <property type="entry name" value="Gate_dom"/>
</dbReference>
<feature type="transmembrane region" description="Helical" evidence="7">
    <location>
        <begin position="148"/>
        <end position="166"/>
    </location>
</feature>
<evidence type="ECO:0000256" key="2">
    <source>
        <dbReference type="ARBA" id="ARBA00009033"/>
    </source>
</evidence>
<keyword evidence="6 7" id="KW-0472">Membrane</keyword>
<evidence type="ECO:0000313" key="12">
    <source>
        <dbReference type="Proteomes" id="UP000269493"/>
    </source>
</evidence>
<proteinExistence type="inferred from homology"/>
<dbReference type="GO" id="GO:0015293">
    <property type="term" value="F:symporter activity"/>
    <property type="evidence" value="ECO:0007669"/>
    <property type="project" value="TreeGrafter"/>
</dbReference>
<dbReference type="PANTHER" id="PTHR10590">
    <property type="entry name" value="SODIUM/NUCLEOSIDE COTRANSPORTER"/>
    <property type="match status" value="1"/>
</dbReference>
<organism evidence="11 12">
    <name type="scientific">Coprobacter fastidiosus NSB1 = JCM 33896</name>
    <dbReference type="NCBI Taxonomy" id="1349822"/>
    <lineage>
        <taxon>Bacteria</taxon>
        <taxon>Pseudomonadati</taxon>
        <taxon>Bacteroidota</taxon>
        <taxon>Bacteroidia</taxon>
        <taxon>Bacteroidales</taxon>
        <taxon>Barnesiellaceae</taxon>
        <taxon>Coprobacter</taxon>
    </lineage>
</organism>
<keyword evidence="5 7" id="KW-1133">Transmembrane helix</keyword>
<feature type="transmembrane region" description="Helical" evidence="7">
    <location>
        <begin position="14"/>
        <end position="31"/>
    </location>
</feature>
<feature type="domain" description="Concentrative nucleoside transporter N-terminal" evidence="8">
    <location>
        <begin position="19"/>
        <end position="92"/>
    </location>
</feature>
<comment type="similarity">
    <text evidence="2">Belongs to the concentrative nucleoside transporter (CNT) (TC 2.A.41) family.</text>
</comment>
<dbReference type="GeneID" id="92927946"/>
<accession>A0A495VJG0</accession>
<keyword evidence="4 7" id="KW-0812">Transmembrane</keyword>
<feature type="transmembrane region" description="Helical" evidence="7">
    <location>
        <begin position="417"/>
        <end position="438"/>
    </location>
</feature>
<comment type="subcellular location">
    <subcellularLocation>
        <location evidence="1">Cell membrane</location>
        <topology evidence="1">Multi-pass membrane protein</topology>
    </subcellularLocation>
</comment>
<feature type="transmembrane region" description="Helical" evidence="7">
    <location>
        <begin position="271"/>
        <end position="294"/>
    </location>
</feature>
<evidence type="ECO:0000259" key="9">
    <source>
        <dbReference type="Pfam" id="PF07662"/>
    </source>
</evidence>
<evidence type="ECO:0000256" key="6">
    <source>
        <dbReference type="ARBA" id="ARBA00023136"/>
    </source>
</evidence>
<dbReference type="GO" id="GO:0005886">
    <property type="term" value="C:plasma membrane"/>
    <property type="evidence" value="ECO:0007669"/>
    <property type="project" value="UniProtKB-SubCell"/>
</dbReference>
<evidence type="ECO:0000256" key="1">
    <source>
        <dbReference type="ARBA" id="ARBA00004651"/>
    </source>
</evidence>
<dbReference type="OrthoDB" id="9766455at2"/>
<dbReference type="Pfam" id="PF01773">
    <property type="entry name" value="Nucleos_tra2_N"/>
    <property type="match status" value="1"/>
</dbReference>
<feature type="domain" description="Nucleoside transporter/FeoB GTPase Gate" evidence="10">
    <location>
        <begin position="104"/>
        <end position="202"/>
    </location>
</feature>
<dbReference type="InterPro" id="IPR011657">
    <property type="entry name" value="CNT_C_dom"/>
</dbReference>
<keyword evidence="12" id="KW-1185">Reference proteome</keyword>
<dbReference type="InterPro" id="IPR002668">
    <property type="entry name" value="CNT_N_dom"/>
</dbReference>